<proteinExistence type="predicted"/>
<dbReference type="EMBL" id="JBCLUF010000021">
    <property type="protein sequence ID" value="MEY8662548.1"/>
    <property type="molecule type" value="Genomic_DNA"/>
</dbReference>
<evidence type="ECO:0000259" key="1">
    <source>
        <dbReference type="Pfam" id="PF01872"/>
    </source>
</evidence>
<organism evidence="2 3">
    <name type="scientific">Ligilactobacillus faecis</name>
    <dbReference type="NCBI Taxonomy" id="762833"/>
    <lineage>
        <taxon>Bacteria</taxon>
        <taxon>Bacillati</taxon>
        <taxon>Bacillota</taxon>
        <taxon>Bacilli</taxon>
        <taxon>Lactobacillales</taxon>
        <taxon>Lactobacillaceae</taxon>
        <taxon>Ligilactobacillus</taxon>
    </lineage>
</organism>
<dbReference type="InterPro" id="IPR024072">
    <property type="entry name" value="DHFR-like_dom_sf"/>
</dbReference>
<accession>A0ABV4DRQ6</accession>
<dbReference type="PANTHER" id="PTHR38011:SF11">
    <property type="entry name" value="2,5-DIAMINO-6-RIBOSYLAMINO-4(3H)-PYRIMIDINONE 5'-PHOSPHATE REDUCTASE"/>
    <property type="match status" value="1"/>
</dbReference>
<protein>
    <submittedName>
        <fullName evidence="2">Dihydrofolate reductase family protein</fullName>
    </submittedName>
</protein>
<dbReference type="InterPro" id="IPR050765">
    <property type="entry name" value="Riboflavin_Biosynth_HTPR"/>
</dbReference>
<gene>
    <name evidence="2" type="ORF">AALT52_06570</name>
</gene>
<evidence type="ECO:0000313" key="2">
    <source>
        <dbReference type="EMBL" id="MEY8662548.1"/>
    </source>
</evidence>
<feature type="domain" description="Bacterial bifunctional deaminase-reductase C-terminal" evidence="1">
    <location>
        <begin position="16"/>
        <end position="126"/>
    </location>
</feature>
<name>A0ABV4DRQ6_9LACO</name>
<dbReference type="InterPro" id="IPR002734">
    <property type="entry name" value="RibDG_C"/>
</dbReference>
<keyword evidence="3" id="KW-1185">Reference proteome</keyword>
<dbReference type="Pfam" id="PF01872">
    <property type="entry name" value="RibD_C"/>
    <property type="match status" value="1"/>
</dbReference>
<dbReference type="SUPFAM" id="SSF53597">
    <property type="entry name" value="Dihydrofolate reductase-like"/>
    <property type="match status" value="1"/>
</dbReference>
<sequence>MADLELPDTYISFIQNVDTIIMGQKTYHQITTELAKDMWPYPEQQSYIVTHRPKAQTDKLLFTDKDPVSLVTELKKQPGKDIWICGGANLIAQLVEHDLIDVYQLTLIPTLLGQGIRLFSENRAPKELCLLRTVSQNGVVELTYERKKNVTTKDRS</sequence>
<comment type="caution">
    <text evidence="2">The sequence shown here is derived from an EMBL/GenBank/DDBJ whole genome shotgun (WGS) entry which is preliminary data.</text>
</comment>
<dbReference type="Gene3D" id="3.40.430.10">
    <property type="entry name" value="Dihydrofolate Reductase, subunit A"/>
    <property type="match status" value="1"/>
</dbReference>
<evidence type="ECO:0000313" key="3">
    <source>
        <dbReference type="Proteomes" id="UP001565236"/>
    </source>
</evidence>
<dbReference type="Proteomes" id="UP001565236">
    <property type="component" value="Unassembled WGS sequence"/>
</dbReference>
<reference evidence="2 3" key="1">
    <citation type="submission" date="2024-03" db="EMBL/GenBank/DDBJ databases">
        <title>Mouse gut bacterial collection (mGBC) of GemPharmatech.</title>
        <authorList>
            <person name="He Y."/>
            <person name="Dong L."/>
            <person name="Wu D."/>
            <person name="Gao X."/>
            <person name="Lin Z."/>
        </authorList>
    </citation>
    <scope>NUCLEOTIDE SEQUENCE [LARGE SCALE GENOMIC DNA]</scope>
    <source>
        <strain evidence="2 3">15-30</strain>
    </source>
</reference>
<dbReference type="PANTHER" id="PTHR38011">
    <property type="entry name" value="DIHYDROFOLATE REDUCTASE FAMILY PROTEIN (AFU_ORTHOLOGUE AFUA_8G06820)"/>
    <property type="match status" value="1"/>
</dbReference>
<dbReference type="RefSeq" id="WP_369942189.1">
    <property type="nucleotide sequence ID" value="NZ_JBCLUF010000021.1"/>
</dbReference>